<comment type="catalytic activity">
    <reaction evidence="10 11 12">
        <text>L-threonyl-[protein] + FAD = FMN-L-threonyl-[protein] + AMP + H(+)</text>
        <dbReference type="Rhea" id="RHEA:36847"/>
        <dbReference type="Rhea" id="RHEA-COMP:11060"/>
        <dbReference type="Rhea" id="RHEA-COMP:11061"/>
        <dbReference type="ChEBI" id="CHEBI:15378"/>
        <dbReference type="ChEBI" id="CHEBI:30013"/>
        <dbReference type="ChEBI" id="CHEBI:57692"/>
        <dbReference type="ChEBI" id="CHEBI:74257"/>
        <dbReference type="ChEBI" id="CHEBI:456215"/>
        <dbReference type="EC" id="2.7.1.180"/>
    </reaction>
</comment>
<dbReference type="InterPro" id="IPR024932">
    <property type="entry name" value="ApbE"/>
</dbReference>
<comment type="similarity">
    <text evidence="11 12">Belongs to the ApbE family.</text>
</comment>
<comment type="subcellular location">
    <subcellularLocation>
        <location evidence="12">Cell inner membrane</location>
        <topology evidence="12">Lipid-anchor</topology>
        <orientation evidence="12">Periplasmic side</orientation>
    </subcellularLocation>
</comment>
<organism evidence="13 14">
    <name type="scientific">Megasphaera lornae</name>
    <dbReference type="NCBI Taxonomy" id="1000568"/>
    <lineage>
        <taxon>Bacteria</taxon>
        <taxon>Bacillati</taxon>
        <taxon>Bacillota</taxon>
        <taxon>Negativicutes</taxon>
        <taxon>Veillonellales</taxon>
        <taxon>Veillonellaceae</taxon>
        <taxon>Megasphaera</taxon>
    </lineage>
</organism>
<evidence type="ECO:0000256" key="4">
    <source>
        <dbReference type="ARBA" id="ARBA00022630"/>
    </source>
</evidence>
<reference evidence="13 14" key="1">
    <citation type="submission" date="2011-04" db="EMBL/GenBank/DDBJ databases">
        <authorList>
            <person name="Harkins D.M."/>
            <person name="Madupu R."/>
            <person name="Durkin A.S."/>
            <person name="Torralba M."/>
            <person name="Methe B."/>
            <person name="Sutton G.G."/>
            <person name="Nelson K.E."/>
        </authorList>
    </citation>
    <scope>NUCLEOTIDE SEQUENCE [LARGE SCALE GENOMIC DNA]</scope>
    <source>
        <strain evidence="13 14">UPII 199-6</strain>
    </source>
</reference>
<keyword evidence="8 11" id="KW-0460">Magnesium</keyword>
<evidence type="ECO:0000256" key="11">
    <source>
        <dbReference type="PIRNR" id="PIRNR006268"/>
    </source>
</evidence>
<comment type="function">
    <text evidence="12">Flavin transferase that catalyzes the transfer of the FMN moiety of FAD and its covalent binding to the hydroxyl group of a threonine residue in a target flavoprotein.</text>
</comment>
<proteinExistence type="inferred from homology"/>
<sequence>MRGKRRIIGWILTAFLVIAGCSGCGKTQTEQFFDRNGVAMDTTVSLRAAGGDAQGALQESMDFINRLDRLAGTNHADSDVSKINAAAGKSYVAVDPDVYEMISFAKTYSEKSRGAWDISVGIFTKLWDIGNPDEHIPAPAEIQKHLSYVNYKDILLRPSDHAVMLAKPGMYIDLGGVAKGFAVDEILKIYKKHKVTNGLINLGASSMYAMNTNAKGTAWNIGIKHPRVQEDGTYLGIVKIQDQFLSTSGDYERYFIKNGVRYHHIFDPKTGYPARHGVMSDSLVIQGDVPHGGMLSDILTTVVFVLGPEKGLAFIENTPGVEGEITGTDGTVYMTKGFKKNFSDLHPDFHLAQ</sequence>
<dbReference type="Gene3D" id="3.10.520.10">
    <property type="entry name" value="ApbE-like domains"/>
    <property type="match status" value="1"/>
</dbReference>
<evidence type="ECO:0000256" key="7">
    <source>
        <dbReference type="ARBA" id="ARBA00022827"/>
    </source>
</evidence>
<evidence type="ECO:0000313" key="13">
    <source>
        <dbReference type="EMBL" id="EGL42336.1"/>
    </source>
</evidence>
<evidence type="ECO:0000256" key="2">
    <source>
        <dbReference type="ARBA" id="ARBA00011955"/>
    </source>
</evidence>
<keyword evidence="7 11" id="KW-0274">FAD</keyword>
<gene>
    <name evidence="13" type="ORF">HMPREF1039_0806</name>
</gene>
<dbReference type="PROSITE" id="PS51257">
    <property type="entry name" value="PROKAR_LIPOPROTEIN"/>
    <property type="match status" value="1"/>
</dbReference>
<name>A0ABN0D2P4_9FIRM</name>
<dbReference type="EC" id="2.7.1.180" evidence="2 11"/>
<evidence type="ECO:0000313" key="14">
    <source>
        <dbReference type="Proteomes" id="UP000004018"/>
    </source>
</evidence>
<dbReference type="PIRSF" id="PIRSF006268">
    <property type="entry name" value="ApbE"/>
    <property type="match status" value="1"/>
</dbReference>
<evidence type="ECO:0000256" key="10">
    <source>
        <dbReference type="ARBA" id="ARBA00048540"/>
    </source>
</evidence>
<keyword evidence="12" id="KW-1003">Cell membrane</keyword>
<keyword evidence="12" id="KW-0997">Cell inner membrane</keyword>
<evidence type="ECO:0000256" key="5">
    <source>
        <dbReference type="ARBA" id="ARBA00022679"/>
    </source>
</evidence>
<dbReference type="SUPFAM" id="SSF143631">
    <property type="entry name" value="ApbE-like"/>
    <property type="match status" value="1"/>
</dbReference>
<evidence type="ECO:0000256" key="1">
    <source>
        <dbReference type="ARBA" id="ARBA00001946"/>
    </source>
</evidence>
<dbReference type="PANTHER" id="PTHR30040">
    <property type="entry name" value="THIAMINE BIOSYNTHESIS LIPOPROTEIN APBE"/>
    <property type="match status" value="1"/>
</dbReference>
<dbReference type="EMBL" id="AFIJ01000004">
    <property type="protein sequence ID" value="EGL42336.1"/>
    <property type="molecule type" value="Genomic_DNA"/>
</dbReference>
<evidence type="ECO:0000256" key="9">
    <source>
        <dbReference type="ARBA" id="ARBA00031306"/>
    </source>
</evidence>
<protein>
    <recommendedName>
        <fullName evidence="3 11">FAD:protein FMN transferase</fullName>
        <ecNumber evidence="2 11">2.7.1.180</ecNumber>
    </recommendedName>
    <alternativeName>
        <fullName evidence="9 11">Flavin transferase</fullName>
    </alternativeName>
</protein>
<dbReference type="Pfam" id="PF02424">
    <property type="entry name" value="ApbE"/>
    <property type="match status" value="1"/>
</dbReference>
<keyword evidence="5 11" id="KW-0808">Transferase</keyword>
<accession>A0ABN0D2P4</accession>
<keyword evidence="14" id="KW-1185">Reference proteome</keyword>
<dbReference type="PANTHER" id="PTHR30040:SF2">
    <property type="entry name" value="FAD:PROTEIN FMN TRANSFERASE"/>
    <property type="match status" value="1"/>
</dbReference>
<dbReference type="RefSeq" id="WP_007390343.1">
    <property type="nucleotide sequence ID" value="NZ_AFIJ01000004.1"/>
</dbReference>
<comment type="caution">
    <text evidence="13">The sequence shown here is derived from an EMBL/GenBank/DDBJ whole genome shotgun (WGS) entry which is preliminary data.</text>
</comment>
<evidence type="ECO:0000256" key="8">
    <source>
        <dbReference type="ARBA" id="ARBA00022842"/>
    </source>
</evidence>
<evidence type="ECO:0000256" key="3">
    <source>
        <dbReference type="ARBA" id="ARBA00016337"/>
    </source>
</evidence>
<keyword evidence="12" id="KW-0472">Membrane</keyword>
<evidence type="ECO:0000256" key="6">
    <source>
        <dbReference type="ARBA" id="ARBA00022723"/>
    </source>
</evidence>
<comment type="cofactor">
    <cofactor evidence="1 12">
        <name>Mg(2+)</name>
        <dbReference type="ChEBI" id="CHEBI:18420"/>
    </cofactor>
</comment>
<keyword evidence="4 11" id="KW-0285">Flavoprotein</keyword>
<dbReference type="Proteomes" id="UP000004018">
    <property type="component" value="Unassembled WGS sequence"/>
</dbReference>
<keyword evidence="6 11" id="KW-0479">Metal-binding</keyword>
<evidence type="ECO:0000256" key="12">
    <source>
        <dbReference type="RuleBase" id="RU363002"/>
    </source>
</evidence>
<dbReference type="InterPro" id="IPR003374">
    <property type="entry name" value="ApbE-like_sf"/>
</dbReference>
<keyword evidence="12" id="KW-0449">Lipoprotein</keyword>